<gene>
    <name evidence="2" type="ORF">SAMN05216252_1575</name>
</gene>
<dbReference type="InterPro" id="IPR039422">
    <property type="entry name" value="MarR/SlyA-like"/>
</dbReference>
<feature type="domain" description="HTH marR-type" evidence="1">
    <location>
        <begin position="1"/>
        <end position="72"/>
    </location>
</feature>
<proteinExistence type="predicted"/>
<accession>A0A239NZ26</accession>
<dbReference type="AlphaFoldDB" id="A0A239NZ26"/>
<evidence type="ECO:0000313" key="2">
    <source>
        <dbReference type="EMBL" id="SNT59703.1"/>
    </source>
</evidence>
<sequence>MRIVDEPVRRGLAVRRPVPGDRRARAVKVTPQGAGVADAAHAAAGELAERMVTEMSPGERAQFGDLLMRVARPASGTT</sequence>
<dbReference type="InterPro" id="IPR036388">
    <property type="entry name" value="WH-like_DNA-bd_sf"/>
</dbReference>
<name>A0A239NZ26_9ACTN</name>
<protein>
    <recommendedName>
        <fullName evidence="1">HTH marR-type domain-containing protein</fullName>
    </recommendedName>
</protein>
<dbReference type="Gene3D" id="1.10.10.10">
    <property type="entry name" value="Winged helix-like DNA-binding domain superfamily/Winged helix DNA-binding domain"/>
    <property type="match status" value="1"/>
</dbReference>
<dbReference type="GO" id="GO:0006950">
    <property type="term" value="P:response to stress"/>
    <property type="evidence" value="ECO:0007669"/>
    <property type="project" value="TreeGrafter"/>
</dbReference>
<reference evidence="2 3" key="1">
    <citation type="submission" date="2017-06" db="EMBL/GenBank/DDBJ databases">
        <authorList>
            <person name="Kim H.J."/>
            <person name="Triplett B.A."/>
        </authorList>
    </citation>
    <scope>NUCLEOTIDE SEQUENCE [LARGE SCALE GENOMIC DNA]</scope>
    <source>
        <strain evidence="2 3">CGMCC 4.1858</strain>
    </source>
</reference>
<dbReference type="PROSITE" id="PS50995">
    <property type="entry name" value="HTH_MARR_2"/>
    <property type="match status" value="1"/>
</dbReference>
<dbReference type="InterPro" id="IPR036390">
    <property type="entry name" value="WH_DNA-bd_sf"/>
</dbReference>
<evidence type="ECO:0000259" key="1">
    <source>
        <dbReference type="PROSITE" id="PS50995"/>
    </source>
</evidence>
<evidence type="ECO:0000313" key="3">
    <source>
        <dbReference type="Proteomes" id="UP000198280"/>
    </source>
</evidence>
<organism evidence="2 3">
    <name type="scientific">Actinacidiphila glaucinigra</name>
    <dbReference type="NCBI Taxonomy" id="235986"/>
    <lineage>
        <taxon>Bacteria</taxon>
        <taxon>Bacillati</taxon>
        <taxon>Actinomycetota</taxon>
        <taxon>Actinomycetes</taxon>
        <taxon>Kitasatosporales</taxon>
        <taxon>Streptomycetaceae</taxon>
        <taxon>Actinacidiphila</taxon>
    </lineage>
</organism>
<keyword evidence="3" id="KW-1185">Reference proteome</keyword>
<dbReference type="SUPFAM" id="SSF46785">
    <property type="entry name" value="Winged helix' DNA-binding domain"/>
    <property type="match status" value="1"/>
</dbReference>
<dbReference type="PANTHER" id="PTHR33164">
    <property type="entry name" value="TRANSCRIPTIONAL REGULATOR, MARR FAMILY"/>
    <property type="match status" value="1"/>
</dbReference>
<dbReference type="PANTHER" id="PTHR33164:SF99">
    <property type="entry name" value="MARR FAMILY REGULATORY PROTEIN"/>
    <property type="match status" value="1"/>
</dbReference>
<dbReference type="InterPro" id="IPR000835">
    <property type="entry name" value="HTH_MarR-typ"/>
</dbReference>
<dbReference type="GO" id="GO:0003700">
    <property type="term" value="F:DNA-binding transcription factor activity"/>
    <property type="evidence" value="ECO:0007669"/>
    <property type="project" value="InterPro"/>
</dbReference>
<dbReference type="PRINTS" id="PR00598">
    <property type="entry name" value="HTHMARR"/>
</dbReference>
<dbReference type="Proteomes" id="UP000198280">
    <property type="component" value="Unassembled WGS sequence"/>
</dbReference>
<dbReference type="EMBL" id="FZOF01000057">
    <property type="protein sequence ID" value="SNT59703.1"/>
    <property type="molecule type" value="Genomic_DNA"/>
</dbReference>